<accession>A0A7X0SQ18</accession>
<comment type="caution">
    <text evidence="1">The sequence shown here is derived from an EMBL/GenBank/DDBJ whole genome shotgun (WGS) entry which is preliminary data.</text>
</comment>
<organism evidence="1 2">
    <name type="scientific">Cohnella zeiphila</name>
    <dbReference type="NCBI Taxonomy" id="2761120"/>
    <lineage>
        <taxon>Bacteria</taxon>
        <taxon>Bacillati</taxon>
        <taxon>Bacillota</taxon>
        <taxon>Bacilli</taxon>
        <taxon>Bacillales</taxon>
        <taxon>Paenibacillaceae</taxon>
        <taxon>Cohnella</taxon>
    </lineage>
</organism>
<reference evidence="1 2" key="1">
    <citation type="submission" date="2020-08" db="EMBL/GenBank/DDBJ databases">
        <title>Cohnella phylogeny.</title>
        <authorList>
            <person name="Dunlap C."/>
        </authorList>
    </citation>
    <scope>NUCLEOTIDE SEQUENCE [LARGE SCALE GENOMIC DNA]</scope>
    <source>
        <strain evidence="1 2">CBP 2801</strain>
    </source>
</reference>
<gene>
    <name evidence="1" type="ORF">H7C18_17850</name>
</gene>
<evidence type="ECO:0000313" key="1">
    <source>
        <dbReference type="EMBL" id="MBB6732780.1"/>
    </source>
</evidence>
<name>A0A7X0SQ18_9BACL</name>
<dbReference type="RefSeq" id="WP_185130434.1">
    <property type="nucleotide sequence ID" value="NZ_JACJVO010000021.1"/>
</dbReference>
<dbReference type="Proteomes" id="UP000564644">
    <property type="component" value="Unassembled WGS sequence"/>
</dbReference>
<keyword evidence="2" id="KW-1185">Reference proteome</keyword>
<dbReference type="EMBL" id="JACJVO010000021">
    <property type="protein sequence ID" value="MBB6732780.1"/>
    <property type="molecule type" value="Genomic_DNA"/>
</dbReference>
<sequence>MFEDDETKPFAEFNASRMERFVKRDALLRFVVKDLVKKGMHREKALEIAFNGYVLEDSIMIREYERS</sequence>
<proteinExistence type="predicted"/>
<protein>
    <submittedName>
        <fullName evidence="1">Uncharacterized protein</fullName>
    </submittedName>
</protein>
<dbReference type="AlphaFoldDB" id="A0A7X0SQ18"/>
<evidence type="ECO:0000313" key="2">
    <source>
        <dbReference type="Proteomes" id="UP000564644"/>
    </source>
</evidence>